<sequence>MSVLYICKECKKPKSKDVRGKALKGKKLFKALQSEELSFEVKTCKCLGKCKQGPNGIIVPGKQRYHRLSVKKLRQISRDIG</sequence>
<dbReference type="Proteomes" id="UP000247099">
    <property type="component" value="Unassembled WGS sequence"/>
</dbReference>
<gene>
    <name evidence="1" type="ORF">DDZ13_08490</name>
</gene>
<dbReference type="CDD" id="cd02980">
    <property type="entry name" value="TRX_Fd_family"/>
    <property type="match status" value="1"/>
</dbReference>
<organism evidence="1 2">
    <name type="scientific">Coraliomargarita sinensis</name>
    <dbReference type="NCBI Taxonomy" id="2174842"/>
    <lineage>
        <taxon>Bacteria</taxon>
        <taxon>Pseudomonadati</taxon>
        <taxon>Verrucomicrobiota</taxon>
        <taxon>Opitutia</taxon>
        <taxon>Puniceicoccales</taxon>
        <taxon>Coraliomargaritaceae</taxon>
        <taxon>Coraliomargarita</taxon>
    </lineage>
</organism>
<evidence type="ECO:0008006" key="3">
    <source>
        <dbReference type="Google" id="ProtNLM"/>
    </source>
</evidence>
<proteinExistence type="predicted"/>
<evidence type="ECO:0000313" key="1">
    <source>
        <dbReference type="EMBL" id="PXA04068.1"/>
    </source>
</evidence>
<dbReference type="OrthoDB" id="9800597at2"/>
<dbReference type="InParanoid" id="A0A317ZJJ1"/>
<comment type="caution">
    <text evidence="1">The sequence shown here is derived from an EMBL/GenBank/DDBJ whole genome shotgun (WGS) entry which is preliminary data.</text>
</comment>
<evidence type="ECO:0000313" key="2">
    <source>
        <dbReference type="Proteomes" id="UP000247099"/>
    </source>
</evidence>
<dbReference type="AlphaFoldDB" id="A0A317ZJJ1"/>
<reference evidence="1 2" key="1">
    <citation type="submission" date="2018-05" db="EMBL/GenBank/DDBJ databases">
        <title>Coraliomargarita sinensis sp. nov., isolated from a marine solar saltern.</title>
        <authorList>
            <person name="Zhou L.Y."/>
        </authorList>
    </citation>
    <scope>NUCLEOTIDE SEQUENCE [LARGE SCALE GENOMIC DNA]</scope>
    <source>
        <strain evidence="1 2">WN38</strain>
    </source>
</reference>
<dbReference type="Gene3D" id="3.40.30.10">
    <property type="entry name" value="Glutaredoxin"/>
    <property type="match status" value="1"/>
</dbReference>
<dbReference type="RefSeq" id="WP_110131015.1">
    <property type="nucleotide sequence ID" value="NZ_QHJQ01000005.1"/>
</dbReference>
<name>A0A317ZJJ1_9BACT</name>
<dbReference type="SUPFAM" id="SSF52833">
    <property type="entry name" value="Thioredoxin-like"/>
    <property type="match status" value="1"/>
</dbReference>
<protein>
    <recommendedName>
        <fullName evidence="3">(2Fe-2S) ferredoxin domain-containing protein</fullName>
    </recommendedName>
</protein>
<dbReference type="InterPro" id="IPR036249">
    <property type="entry name" value="Thioredoxin-like_sf"/>
</dbReference>
<dbReference type="EMBL" id="QHJQ01000005">
    <property type="protein sequence ID" value="PXA04068.1"/>
    <property type="molecule type" value="Genomic_DNA"/>
</dbReference>
<accession>A0A317ZJJ1</accession>
<keyword evidence="2" id="KW-1185">Reference proteome</keyword>